<evidence type="ECO:0000313" key="1">
    <source>
        <dbReference type="EMBL" id="TGO92265.1"/>
    </source>
</evidence>
<dbReference type="OrthoDB" id="5406275at2759"/>
<dbReference type="EMBL" id="PQXO01000006">
    <property type="protein sequence ID" value="TGO92265.1"/>
    <property type="molecule type" value="Genomic_DNA"/>
</dbReference>
<comment type="caution">
    <text evidence="1">The sequence shown here is derived from an EMBL/GenBank/DDBJ whole genome shotgun (WGS) entry which is preliminary data.</text>
</comment>
<dbReference type="Proteomes" id="UP000297280">
    <property type="component" value="Unassembled WGS sequence"/>
</dbReference>
<protein>
    <submittedName>
        <fullName evidence="1">Uncharacterized protein</fullName>
    </submittedName>
</protein>
<sequence>MGKDWEQPKDKQIKEWLQMVQESLAAVQKIEVARKGSTQASRPARSLVLALASPPAVAEQSRGCKNASLAVDQMKKTLVELQFNVSEITAKGQNLAGAKLTLKDIKEILNDCIDYVITLKHHITHIVVFFRTFKPRVYTVLISQIKPFEGKVEKIINNHNLLFDLMLLQSNAIQIWASFEQFKDIADMYRQIYKPHLIDGLLLVDQMTRLRKETNFASQLEKIENWKKTVQGQVDQIVEKQISEVKRVLNEDEKDLLESRLKLPAAPFWEQLAIERGAVEARKENIFRIEEVNPALENMGKTHKDQPIEVRYINKNFSSQQVMIMLPRRAAQEEIEEQKALLGFCWQR</sequence>
<dbReference type="STRING" id="87229.A0A4Z1L674"/>
<accession>A0A4Z1L674</accession>
<keyword evidence="2" id="KW-1185">Reference proteome</keyword>
<gene>
    <name evidence="1" type="ORF">BPOR_0006g00050</name>
</gene>
<organism evidence="1 2">
    <name type="scientific">Botrytis porri</name>
    <dbReference type="NCBI Taxonomy" id="87229"/>
    <lineage>
        <taxon>Eukaryota</taxon>
        <taxon>Fungi</taxon>
        <taxon>Dikarya</taxon>
        <taxon>Ascomycota</taxon>
        <taxon>Pezizomycotina</taxon>
        <taxon>Leotiomycetes</taxon>
        <taxon>Helotiales</taxon>
        <taxon>Sclerotiniaceae</taxon>
        <taxon>Botrytis</taxon>
    </lineage>
</organism>
<name>A0A4Z1L674_9HELO</name>
<proteinExistence type="predicted"/>
<reference evidence="1 2" key="1">
    <citation type="submission" date="2017-12" db="EMBL/GenBank/DDBJ databases">
        <title>Comparative genomics of Botrytis spp.</title>
        <authorList>
            <person name="Valero-Jimenez C.A."/>
            <person name="Tapia P."/>
            <person name="Veloso J."/>
            <person name="Silva-Moreno E."/>
            <person name="Staats M."/>
            <person name="Valdes J.H."/>
            <person name="Van Kan J.A.L."/>
        </authorList>
    </citation>
    <scope>NUCLEOTIDE SEQUENCE [LARGE SCALE GENOMIC DNA]</scope>
    <source>
        <strain evidence="1 2">MUCL3349</strain>
    </source>
</reference>
<dbReference type="AlphaFoldDB" id="A0A4Z1L674"/>
<evidence type="ECO:0000313" key="2">
    <source>
        <dbReference type="Proteomes" id="UP000297280"/>
    </source>
</evidence>